<keyword evidence="4" id="KW-1185">Reference proteome</keyword>
<dbReference type="AlphaFoldDB" id="A0A1G8B8P3"/>
<dbReference type="PANTHER" id="PTHR33392:SF6">
    <property type="entry name" value="POLYISOPRENYL-TEICHOIC ACID--PEPTIDOGLYCAN TEICHOIC ACID TRANSFERASE TAGU"/>
    <property type="match status" value="1"/>
</dbReference>
<comment type="similarity">
    <text evidence="1">Belongs to the LytR/CpsA/Psr (LCP) family.</text>
</comment>
<dbReference type="PANTHER" id="PTHR33392">
    <property type="entry name" value="POLYISOPRENYL-TEICHOIC ACID--PEPTIDOGLYCAN TEICHOIC ACID TRANSFERASE TAGU"/>
    <property type="match status" value="1"/>
</dbReference>
<name>A0A1G8B8P3_9MICO</name>
<proteinExistence type="inferred from homology"/>
<protein>
    <submittedName>
        <fullName evidence="3">Cell envelope-related function transcriptional attenuator common domain-containing protein</fullName>
    </submittedName>
</protein>
<dbReference type="Proteomes" id="UP000198822">
    <property type="component" value="Chromosome I"/>
</dbReference>
<dbReference type="InterPro" id="IPR004474">
    <property type="entry name" value="LytR_CpsA_psr"/>
</dbReference>
<evidence type="ECO:0000313" key="3">
    <source>
        <dbReference type="EMBL" id="SDH29548.1"/>
    </source>
</evidence>
<gene>
    <name evidence="3" type="ORF">SAMN04489720_0740</name>
</gene>
<dbReference type="RefSeq" id="WP_092502548.1">
    <property type="nucleotide sequence ID" value="NZ_LT629695.1"/>
</dbReference>
<dbReference type="STRING" id="399736.SAMN04489720_0740"/>
<dbReference type="EMBL" id="LT629695">
    <property type="protein sequence ID" value="SDH29548.1"/>
    <property type="molecule type" value="Genomic_DNA"/>
</dbReference>
<reference evidence="4" key="1">
    <citation type="submission" date="2016-10" db="EMBL/GenBank/DDBJ databases">
        <authorList>
            <person name="Varghese N."/>
            <person name="Submissions S."/>
        </authorList>
    </citation>
    <scope>NUCLEOTIDE SEQUENCE [LARGE SCALE GENOMIC DNA]</scope>
    <source>
        <strain evidence="4">DSM 22002</strain>
    </source>
</reference>
<sequence>MMLHAVARAGLRRRLVAGLAVGLVIAGVAVVGTTTVRVGAAIQRIERVPDAFPAESTRPAPHPVGTVAPRNYLLLGSDSRGTGGSLLTSLGDRADAILLVHVPADRRSVQIISIMRDSWVDIPGYGMAKINAALSYGGVPLMVQVVESLIGQRIDDVAIVDFAGFAALTDAVGGVTVQNEVAFSVGDVRFAQGPVTLTGADALPYVRERYAFADGDYQRVRNQQAYLRGLLVAMLQPTTLANPWAVAGLVDAMSPYLAATDGLTAPAAVQLAAELAAAGTPEVATFTLPTAGTATIGDQSVVLLDAADLAVVQAALQQDSMTGFVPPAER</sequence>
<feature type="domain" description="Cell envelope-related transcriptional attenuator" evidence="2">
    <location>
        <begin position="93"/>
        <end position="234"/>
    </location>
</feature>
<dbReference type="NCBIfam" id="TIGR00350">
    <property type="entry name" value="lytR_cpsA_psr"/>
    <property type="match status" value="1"/>
</dbReference>
<dbReference type="OrthoDB" id="9782542at2"/>
<evidence type="ECO:0000259" key="2">
    <source>
        <dbReference type="Pfam" id="PF03816"/>
    </source>
</evidence>
<evidence type="ECO:0000313" key="4">
    <source>
        <dbReference type="Proteomes" id="UP000198822"/>
    </source>
</evidence>
<accession>A0A1G8B8P3</accession>
<dbReference type="InterPro" id="IPR050922">
    <property type="entry name" value="LytR/CpsA/Psr_CW_biosynth"/>
</dbReference>
<dbReference type="Gene3D" id="3.40.630.190">
    <property type="entry name" value="LCP protein"/>
    <property type="match status" value="1"/>
</dbReference>
<evidence type="ECO:0000256" key="1">
    <source>
        <dbReference type="ARBA" id="ARBA00006068"/>
    </source>
</evidence>
<dbReference type="Pfam" id="PF03816">
    <property type="entry name" value="LytR_cpsA_psr"/>
    <property type="match status" value="1"/>
</dbReference>
<organism evidence="3 4">
    <name type="scientific">Agrococcus jejuensis</name>
    <dbReference type="NCBI Taxonomy" id="399736"/>
    <lineage>
        <taxon>Bacteria</taxon>
        <taxon>Bacillati</taxon>
        <taxon>Actinomycetota</taxon>
        <taxon>Actinomycetes</taxon>
        <taxon>Micrococcales</taxon>
        <taxon>Microbacteriaceae</taxon>
        <taxon>Agrococcus</taxon>
    </lineage>
</organism>